<dbReference type="CDD" id="cd00371">
    <property type="entry name" value="HMA"/>
    <property type="match status" value="1"/>
</dbReference>
<keyword evidence="3" id="KW-1185">Reference proteome</keyword>
<evidence type="ECO:0000313" key="2">
    <source>
        <dbReference type="EMBL" id="MDI9858139.1"/>
    </source>
</evidence>
<dbReference type="PROSITE" id="PS50846">
    <property type="entry name" value="HMA_2"/>
    <property type="match status" value="1"/>
</dbReference>
<gene>
    <name evidence="2" type="ORF">QM524_02845</name>
</gene>
<dbReference type="InterPro" id="IPR036163">
    <property type="entry name" value="HMA_dom_sf"/>
</dbReference>
<evidence type="ECO:0000313" key="3">
    <source>
        <dbReference type="Proteomes" id="UP001236507"/>
    </source>
</evidence>
<dbReference type="EMBL" id="JASHIF010000002">
    <property type="protein sequence ID" value="MDI9858139.1"/>
    <property type="molecule type" value="Genomic_DNA"/>
</dbReference>
<organism evidence="2 3">
    <name type="scientific">Flectobacillus roseus</name>
    <dbReference type="NCBI Taxonomy" id="502259"/>
    <lineage>
        <taxon>Bacteria</taxon>
        <taxon>Pseudomonadati</taxon>
        <taxon>Bacteroidota</taxon>
        <taxon>Cytophagia</taxon>
        <taxon>Cytophagales</taxon>
        <taxon>Flectobacillaceae</taxon>
        <taxon>Flectobacillus</taxon>
    </lineage>
</organism>
<dbReference type="RefSeq" id="WP_283343391.1">
    <property type="nucleotide sequence ID" value="NZ_JASHIF010000002.1"/>
</dbReference>
<name>A0ABT6Y3J0_9BACT</name>
<comment type="caution">
    <text evidence="2">The sequence shown here is derived from an EMBL/GenBank/DDBJ whole genome shotgun (WGS) entry which is preliminary data.</text>
</comment>
<dbReference type="Pfam" id="PF00403">
    <property type="entry name" value="HMA"/>
    <property type="match status" value="1"/>
</dbReference>
<dbReference type="Proteomes" id="UP001236507">
    <property type="component" value="Unassembled WGS sequence"/>
</dbReference>
<sequence>MEKLQFKTNINCGNCVSKVSPFLNQVEEIENWKVDTSIPEKILTVEGEDLSSDKIKEVVESAGFEIATYLAS</sequence>
<reference evidence="2 3" key="1">
    <citation type="submission" date="2023-05" db="EMBL/GenBank/DDBJ databases">
        <title>Novel species of genus Flectobacillus isolated from stream in China.</title>
        <authorList>
            <person name="Lu H."/>
        </authorList>
    </citation>
    <scope>NUCLEOTIDE SEQUENCE [LARGE SCALE GENOMIC DNA]</scope>
    <source>
        <strain evidence="2 3">KCTC 42575</strain>
    </source>
</reference>
<dbReference type="Gene3D" id="3.30.70.100">
    <property type="match status" value="1"/>
</dbReference>
<proteinExistence type="predicted"/>
<accession>A0ABT6Y3J0</accession>
<dbReference type="InterPro" id="IPR006121">
    <property type="entry name" value="HMA_dom"/>
</dbReference>
<evidence type="ECO:0000259" key="1">
    <source>
        <dbReference type="PROSITE" id="PS50846"/>
    </source>
</evidence>
<dbReference type="SUPFAM" id="SSF55008">
    <property type="entry name" value="HMA, heavy metal-associated domain"/>
    <property type="match status" value="1"/>
</dbReference>
<protein>
    <submittedName>
        <fullName evidence="2">Heavy-metal-associated domain-containing protein</fullName>
    </submittedName>
</protein>
<feature type="domain" description="HMA" evidence="1">
    <location>
        <begin position="1"/>
        <end position="67"/>
    </location>
</feature>